<organism evidence="1 2">
    <name type="scientific">Brooklawnia cerclae</name>
    <dbReference type="NCBI Taxonomy" id="349934"/>
    <lineage>
        <taxon>Bacteria</taxon>
        <taxon>Bacillati</taxon>
        <taxon>Actinomycetota</taxon>
        <taxon>Actinomycetes</taxon>
        <taxon>Propionibacteriales</taxon>
        <taxon>Propionibacteriaceae</taxon>
        <taxon>Brooklawnia</taxon>
    </lineage>
</organism>
<evidence type="ECO:0000313" key="2">
    <source>
        <dbReference type="Proteomes" id="UP000749311"/>
    </source>
</evidence>
<gene>
    <name evidence="1" type="ORF">FB473_000265</name>
</gene>
<dbReference type="Proteomes" id="UP000749311">
    <property type="component" value="Unassembled WGS sequence"/>
</dbReference>
<dbReference type="EMBL" id="JAAMOZ010000001">
    <property type="protein sequence ID" value="NIH55620.1"/>
    <property type="molecule type" value="Genomic_DNA"/>
</dbReference>
<sequence>MVNPDEASTVQVSCLRELGFAAHLSADGWSHSITLSDEQADAYHKAAYECSAQYPVRADIDRPIQGEEITMIYRHILHGFIPCAENLLGIQSIEEPSYTTYRRSIDYDGVVAIDRERMTDVLFPDLPYSLRLEDECSLLPEGFRDYQR</sequence>
<accession>A0ABX0SEH0</accession>
<comment type="caution">
    <text evidence="1">The sequence shown here is derived from an EMBL/GenBank/DDBJ whole genome shotgun (WGS) entry which is preliminary data.</text>
</comment>
<dbReference type="RefSeq" id="WP_167164113.1">
    <property type="nucleotide sequence ID" value="NZ_BAAAOO010000012.1"/>
</dbReference>
<protein>
    <submittedName>
        <fullName evidence="1">Uncharacterized protein</fullName>
    </submittedName>
</protein>
<name>A0ABX0SEH0_9ACTN</name>
<proteinExistence type="predicted"/>
<evidence type="ECO:0000313" key="1">
    <source>
        <dbReference type="EMBL" id="NIH55620.1"/>
    </source>
</evidence>
<keyword evidence="2" id="KW-1185">Reference proteome</keyword>
<reference evidence="1 2" key="1">
    <citation type="submission" date="2020-02" db="EMBL/GenBank/DDBJ databases">
        <title>Sequencing the genomes of 1000 actinobacteria strains.</title>
        <authorList>
            <person name="Klenk H.-P."/>
        </authorList>
    </citation>
    <scope>NUCLEOTIDE SEQUENCE [LARGE SCALE GENOMIC DNA]</scope>
    <source>
        <strain evidence="1 2">DSM 19609</strain>
    </source>
</reference>